<dbReference type="EMBL" id="ML986498">
    <property type="protein sequence ID" value="KAF2275186.1"/>
    <property type="molecule type" value="Genomic_DNA"/>
</dbReference>
<dbReference type="AlphaFoldDB" id="A0A6A6JHS0"/>
<dbReference type="PANTHER" id="PTHR34105:SF1">
    <property type="entry name" value="PROLINE-, GLUTAMIC ACID- AND LEUCINE-RICH PROTEIN 1"/>
    <property type="match status" value="1"/>
</dbReference>
<dbReference type="Proteomes" id="UP000800097">
    <property type="component" value="Unassembled WGS sequence"/>
</dbReference>
<feature type="region of interest" description="Disordered" evidence="5">
    <location>
        <begin position="481"/>
        <end position="505"/>
    </location>
</feature>
<dbReference type="InterPro" id="IPR016024">
    <property type="entry name" value="ARM-type_fold"/>
</dbReference>
<dbReference type="GO" id="GO:0006364">
    <property type="term" value="P:rRNA processing"/>
    <property type="evidence" value="ECO:0007669"/>
    <property type="project" value="TreeGrafter"/>
</dbReference>
<comment type="subcellular location">
    <subcellularLocation>
        <location evidence="1">Nucleus</location>
    </subcellularLocation>
</comment>
<dbReference type="GeneID" id="54549617"/>
<feature type="region of interest" description="Disordered" evidence="5">
    <location>
        <begin position="614"/>
        <end position="652"/>
    </location>
</feature>
<feature type="compositionally biased region" description="Polar residues" evidence="5">
    <location>
        <begin position="692"/>
        <end position="707"/>
    </location>
</feature>
<dbReference type="InterPro" id="IPR012583">
    <property type="entry name" value="RIX1_N"/>
</dbReference>
<evidence type="ECO:0000259" key="6">
    <source>
        <dbReference type="Pfam" id="PF08167"/>
    </source>
</evidence>
<dbReference type="OrthoDB" id="20900at2759"/>
<evidence type="ECO:0000313" key="7">
    <source>
        <dbReference type="EMBL" id="KAF2275186.1"/>
    </source>
</evidence>
<accession>A0A6A6JHS0</accession>
<evidence type="ECO:0000256" key="4">
    <source>
        <dbReference type="ARBA" id="ARBA00023242"/>
    </source>
</evidence>
<feature type="region of interest" description="Disordered" evidence="5">
    <location>
        <begin position="668"/>
        <end position="734"/>
    </location>
</feature>
<dbReference type="RefSeq" id="XP_033652725.1">
    <property type="nucleotide sequence ID" value="XM_033796442.1"/>
</dbReference>
<proteinExistence type="inferred from homology"/>
<name>A0A6A6JHS0_WESOR</name>
<comment type="similarity">
    <text evidence="2">Belongs to the RIX1/PELP1 family.</text>
</comment>
<gene>
    <name evidence="7" type="ORF">EI97DRAFT_400663</name>
</gene>
<dbReference type="Pfam" id="PF08167">
    <property type="entry name" value="RIX1"/>
    <property type="match status" value="1"/>
</dbReference>
<feature type="region of interest" description="Disordered" evidence="5">
    <location>
        <begin position="751"/>
        <end position="791"/>
    </location>
</feature>
<evidence type="ECO:0000256" key="2">
    <source>
        <dbReference type="ARBA" id="ARBA00010511"/>
    </source>
</evidence>
<feature type="compositionally biased region" description="Acidic residues" evidence="5">
    <location>
        <begin position="622"/>
        <end position="652"/>
    </location>
</feature>
<keyword evidence="4" id="KW-0539">Nucleus</keyword>
<dbReference type="SUPFAM" id="SSF48371">
    <property type="entry name" value="ARM repeat"/>
    <property type="match status" value="1"/>
</dbReference>
<evidence type="ECO:0000313" key="8">
    <source>
        <dbReference type="Proteomes" id="UP000800097"/>
    </source>
</evidence>
<dbReference type="GO" id="GO:0005634">
    <property type="term" value="C:nucleus"/>
    <property type="evidence" value="ECO:0007669"/>
    <property type="project" value="UniProtKB-SubCell"/>
</dbReference>
<evidence type="ECO:0000256" key="1">
    <source>
        <dbReference type="ARBA" id="ARBA00004123"/>
    </source>
</evidence>
<organism evidence="7 8">
    <name type="scientific">Westerdykella ornata</name>
    <dbReference type="NCBI Taxonomy" id="318751"/>
    <lineage>
        <taxon>Eukaryota</taxon>
        <taxon>Fungi</taxon>
        <taxon>Dikarya</taxon>
        <taxon>Ascomycota</taxon>
        <taxon>Pezizomycotina</taxon>
        <taxon>Dothideomycetes</taxon>
        <taxon>Pleosporomycetidae</taxon>
        <taxon>Pleosporales</taxon>
        <taxon>Sporormiaceae</taxon>
        <taxon>Westerdykella</taxon>
    </lineage>
</organism>
<reference evidence="7" key="1">
    <citation type="journal article" date="2020" name="Stud. Mycol.">
        <title>101 Dothideomycetes genomes: a test case for predicting lifestyles and emergence of pathogens.</title>
        <authorList>
            <person name="Haridas S."/>
            <person name="Albert R."/>
            <person name="Binder M."/>
            <person name="Bloem J."/>
            <person name="Labutti K."/>
            <person name="Salamov A."/>
            <person name="Andreopoulos B."/>
            <person name="Baker S."/>
            <person name="Barry K."/>
            <person name="Bills G."/>
            <person name="Bluhm B."/>
            <person name="Cannon C."/>
            <person name="Castanera R."/>
            <person name="Culley D."/>
            <person name="Daum C."/>
            <person name="Ezra D."/>
            <person name="Gonzalez J."/>
            <person name="Henrissat B."/>
            <person name="Kuo A."/>
            <person name="Liang C."/>
            <person name="Lipzen A."/>
            <person name="Lutzoni F."/>
            <person name="Magnuson J."/>
            <person name="Mondo S."/>
            <person name="Nolan M."/>
            <person name="Ohm R."/>
            <person name="Pangilinan J."/>
            <person name="Park H.-J."/>
            <person name="Ramirez L."/>
            <person name="Alfaro M."/>
            <person name="Sun H."/>
            <person name="Tritt A."/>
            <person name="Yoshinaga Y."/>
            <person name="Zwiers L.-H."/>
            <person name="Turgeon B."/>
            <person name="Goodwin S."/>
            <person name="Spatafora J."/>
            <person name="Crous P."/>
            <person name="Grigoriev I."/>
        </authorList>
    </citation>
    <scope>NUCLEOTIDE SEQUENCE</scope>
    <source>
        <strain evidence="7">CBS 379.55</strain>
    </source>
</reference>
<feature type="domain" description="Pre-rRNA-processing protein RIX1 N-terminal" evidence="6">
    <location>
        <begin position="14"/>
        <end position="214"/>
    </location>
</feature>
<feature type="compositionally biased region" description="Polar residues" evidence="5">
    <location>
        <begin position="481"/>
        <end position="497"/>
    </location>
</feature>
<sequence>MAKPGPNAAELSTLRAISFRLSSTSSTQLPQQVPAITASLANCKSLLSSTQASGSQSASEASVAVHKYRTLLSTLLQDRTVQGRWTAIVLVKASLEVGGWETLQKSLPWVRGLLGVLSKPDPPSSKRLCLITLTRIFILTRDYPTLVREIATPSLPAYIQACLQLISSGPPASLLETILESFNQLLPRHPTIFRTYIKQLQQLLGQLMAPTPSSKISREQLRGQRLATSSEISESARRLYVQLACCAPKGASSEEWAKSLKDTITNTHRIADKVFRAVVEEWQPIHTAPAPVNGHTLEDEVQDLEQDVLHLPPWSGIHAGGERLIGLLHLVREYLRTPTAGAINLQMSFIVDLLTRMLSLAVPAASGPASLPNAVRFNNQVSKEEREILWSILPQVHVAALEVLIVLTCRFEKSAVGLELIVLDQLTWIFGSEKGDVHIRAVCYRALAQLLHRCGAALPKSSIDTLSPLIRRCCEDVLPMESTSSGAPHTPSPGNENGSRKPAMSTNADAFLKSPLSQRGLAAGYAGLQQSAMQLLPVLLSKIRAHNLSDSLRMRMDRTAILTQHKDAMIASVLNPPPSKKFGKPAASILPLLARSFSGEADVEIVLRPRMPVLRTGRSESDDSSDMEAEAEEVEEEAGEEAEEQVASEELDVTLDPVAETRNHISTTLQAEHTPQVHLPEPELPPPAPAFETTQSVEGKPDSSPSISVGKRPQTGDIPQLPAKRVKMDEPEQPYQVVPPATTLQKVTVSSVSVPSCAPAAQEIHADDSEGDDDDFGELVLGQDTDEEADV</sequence>
<protein>
    <recommendedName>
        <fullName evidence="3">Pre-rRNA-processing protein RIX1</fullName>
    </recommendedName>
</protein>
<dbReference type="PANTHER" id="PTHR34105">
    <property type="entry name" value="PROLINE-, GLUTAMIC ACID- AND LEUCINE-RICH PROTEIN 1"/>
    <property type="match status" value="1"/>
</dbReference>
<evidence type="ECO:0000256" key="3">
    <source>
        <dbReference type="ARBA" id="ARBA00021502"/>
    </source>
</evidence>
<keyword evidence="8" id="KW-1185">Reference proteome</keyword>
<evidence type="ECO:0000256" key="5">
    <source>
        <dbReference type="SAM" id="MobiDB-lite"/>
    </source>
</evidence>